<dbReference type="SUPFAM" id="SSF88713">
    <property type="entry name" value="Glycoside hydrolase/deacetylase"/>
    <property type="match status" value="1"/>
</dbReference>
<dbReference type="PaxDb" id="123214-PERMA_0944"/>
<reference evidence="4 5" key="1">
    <citation type="journal article" date="2009" name="J. Bacteriol.">
        <title>Complete and draft genome sequences of six members of the Aquificales.</title>
        <authorList>
            <person name="Reysenbach A.L."/>
            <person name="Hamamura N."/>
            <person name="Podar M."/>
            <person name="Griffiths E."/>
            <person name="Ferreira S."/>
            <person name="Hochstein R."/>
            <person name="Heidelberg J."/>
            <person name="Johnson J."/>
            <person name="Mead D."/>
            <person name="Pohorille A."/>
            <person name="Sarmiento M."/>
            <person name="Schweighofer K."/>
            <person name="Seshadri R."/>
            <person name="Voytek M.A."/>
        </authorList>
    </citation>
    <scope>NUCLEOTIDE SEQUENCE [LARGE SCALE GENOMIC DNA]</scope>
    <source>
        <strain evidence="5">DSM 14350 / EX-H1</strain>
    </source>
</reference>
<dbReference type="InterPro" id="IPR051398">
    <property type="entry name" value="Polysacch_Deacetylase"/>
</dbReference>
<dbReference type="eggNOG" id="COG0726">
    <property type="taxonomic scope" value="Bacteria"/>
</dbReference>
<evidence type="ECO:0000256" key="2">
    <source>
        <dbReference type="ARBA" id="ARBA00022729"/>
    </source>
</evidence>
<dbReference type="PANTHER" id="PTHR34216:SF3">
    <property type="entry name" value="POLY-BETA-1,6-N-ACETYL-D-GLUCOSAMINE N-DEACETYLASE"/>
    <property type="match status" value="1"/>
</dbReference>
<dbReference type="InterPro" id="IPR002509">
    <property type="entry name" value="NODB_dom"/>
</dbReference>
<dbReference type="CDD" id="cd10973">
    <property type="entry name" value="CE4_DAC_u4_5s"/>
    <property type="match status" value="1"/>
</dbReference>
<evidence type="ECO:0000313" key="4">
    <source>
        <dbReference type="EMBL" id="ACO04879.1"/>
    </source>
</evidence>
<feature type="domain" description="NodB homology" evidence="3">
    <location>
        <begin position="30"/>
        <end position="234"/>
    </location>
</feature>
<dbReference type="GO" id="GO:0016810">
    <property type="term" value="F:hydrolase activity, acting on carbon-nitrogen (but not peptide) bonds"/>
    <property type="evidence" value="ECO:0007669"/>
    <property type="project" value="InterPro"/>
</dbReference>
<keyword evidence="5" id="KW-1185">Reference proteome</keyword>
<dbReference type="GO" id="GO:0005975">
    <property type="term" value="P:carbohydrate metabolic process"/>
    <property type="evidence" value="ECO:0007669"/>
    <property type="project" value="InterPro"/>
</dbReference>
<dbReference type="PANTHER" id="PTHR34216">
    <property type="match status" value="1"/>
</dbReference>
<dbReference type="InterPro" id="IPR011330">
    <property type="entry name" value="Glyco_hydro/deAcase_b/a-brl"/>
</dbReference>
<proteinExistence type="predicted"/>
<dbReference type="AlphaFoldDB" id="C0QPY4"/>
<sequence>MRYLKENNYNVISLEKLVWHINNRVPFPEKTVVITIDDGYRSTMKAFDVLKKYNFPFTVFLYMEGVGRYPDFLTKQQLEELKKYPKITFGNHSYAHKRFGRLIKKMDRDKFRDLIIKDTKKAEKRFKELLGYRPVYYAFPYGEYNRDYIEILKSLGYKALFTQDPANVSHNISPFLIHRQPIVGNWGSLDHFIKVLKTEALDVEYHYPDVGFLPQNPLPYIKFKLKDPEKYHRCEIYVSELGWKWAEREGEYLVWKNPPEFKRDKNRIGIKCRDKKTGKVGTYFYLTFN</sequence>
<name>C0QPY4_PERMH</name>
<organism evidence="4 5">
    <name type="scientific">Persephonella marina (strain DSM 14350 / EX-H1)</name>
    <dbReference type="NCBI Taxonomy" id="123214"/>
    <lineage>
        <taxon>Bacteria</taxon>
        <taxon>Pseudomonadati</taxon>
        <taxon>Aquificota</taxon>
        <taxon>Aquificia</taxon>
        <taxon>Aquificales</taxon>
        <taxon>Hydrogenothermaceae</taxon>
        <taxon>Persephonella</taxon>
    </lineage>
</organism>
<comment type="subcellular location">
    <subcellularLocation>
        <location evidence="1">Secreted</location>
    </subcellularLocation>
</comment>
<dbReference type="GO" id="GO:0005576">
    <property type="term" value="C:extracellular region"/>
    <property type="evidence" value="ECO:0007669"/>
    <property type="project" value="UniProtKB-SubCell"/>
</dbReference>
<keyword evidence="2" id="KW-0732">Signal</keyword>
<protein>
    <submittedName>
        <fullName evidence="4">Polysaccharide deacetylase</fullName>
    </submittedName>
</protein>
<dbReference type="STRING" id="123214.PERMA_0944"/>
<accession>C0QPY4</accession>
<dbReference type="EMBL" id="CP001230">
    <property type="protein sequence ID" value="ACO04879.1"/>
    <property type="molecule type" value="Genomic_DNA"/>
</dbReference>
<evidence type="ECO:0000259" key="3">
    <source>
        <dbReference type="PROSITE" id="PS51677"/>
    </source>
</evidence>
<dbReference type="Pfam" id="PF01522">
    <property type="entry name" value="Polysacc_deac_1"/>
    <property type="match status" value="1"/>
</dbReference>
<dbReference type="HOGENOM" id="CLU_030024_0_0_0"/>
<dbReference type="KEGG" id="pmx:PERMA_0944"/>
<gene>
    <name evidence="4" type="ordered locus">PERMA_0944</name>
</gene>
<dbReference type="Proteomes" id="UP000001366">
    <property type="component" value="Chromosome"/>
</dbReference>
<evidence type="ECO:0000256" key="1">
    <source>
        <dbReference type="ARBA" id="ARBA00004613"/>
    </source>
</evidence>
<dbReference type="Gene3D" id="3.20.20.370">
    <property type="entry name" value="Glycoside hydrolase/deacetylase"/>
    <property type="match status" value="1"/>
</dbReference>
<dbReference type="PROSITE" id="PS51677">
    <property type="entry name" value="NODB"/>
    <property type="match status" value="1"/>
</dbReference>
<evidence type="ECO:0000313" key="5">
    <source>
        <dbReference type="Proteomes" id="UP000001366"/>
    </source>
</evidence>